<dbReference type="InterPro" id="IPR052415">
    <property type="entry name" value="Diphthine_MTase"/>
</dbReference>
<evidence type="ECO:0000256" key="2">
    <source>
        <dbReference type="ARBA" id="ARBA00022737"/>
    </source>
</evidence>
<evidence type="ECO:0000313" key="6">
    <source>
        <dbReference type="Proteomes" id="UP001527925"/>
    </source>
</evidence>
<proteinExistence type="predicted"/>
<keyword evidence="6" id="KW-1185">Reference proteome</keyword>
<dbReference type="Proteomes" id="UP001527925">
    <property type="component" value="Unassembled WGS sequence"/>
</dbReference>
<organism evidence="4 6">
    <name type="scientific">Polyrhizophydium stewartii</name>
    <dbReference type="NCBI Taxonomy" id="2732419"/>
    <lineage>
        <taxon>Eukaryota</taxon>
        <taxon>Fungi</taxon>
        <taxon>Fungi incertae sedis</taxon>
        <taxon>Chytridiomycota</taxon>
        <taxon>Chytridiomycota incertae sedis</taxon>
        <taxon>Chytridiomycetes</taxon>
        <taxon>Rhizophydiales</taxon>
        <taxon>Rhizophydiales incertae sedis</taxon>
        <taxon>Polyrhizophydium</taxon>
    </lineage>
</organism>
<dbReference type="EMBL" id="JADGIZ020000014">
    <property type="protein sequence ID" value="KAL2916900.1"/>
    <property type="molecule type" value="Genomic_DNA"/>
</dbReference>
<evidence type="ECO:0000256" key="3">
    <source>
        <dbReference type="ARBA" id="ARBA00043952"/>
    </source>
</evidence>
<dbReference type="EMBL" id="JADGIZ020000014">
    <property type="protein sequence ID" value="KAL2916913.1"/>
    <property type="molecule type" value="Genomic_DNA"/>
</dbReference>
<accession>A0ABR4NBK5</accession>
<evidence type="ECO:0000313" key="4">
    <source>
        <dbReference type="EMBL" id="KAL2916900.1"/>
    </source>
</evidence>
<keyword evidence="1" id="KW-0853">WD repeat</keyword>
<gene>
    <name evidence="4" type="ORF">HK105_203679</name>
    <name evidence="5" type="ORF">HK105_203692</name>
</gene>
<evidence type="ECO:0000313" key="5">
    <source>
        <dbReference type="EMBL" id="KAL2916913.1"/>
    </source>
</evidence>
<dbReference type="PANTHER" id="PTHR46042:SF1">
    <property type="entry name" value="DIPHTHINE METHYLTRANSFERASE"/>
    <property type="match status" value="1"/>
</dbReference>
<evidence type="ECO:0000256" key="1">
    <source>
        <dbReference type="ARBA" id="ARBA00022574"/>
    </source>
</evidence>
<comment type="pathway">
    <text evidence="3">Protein modification.</text>
</comment>
<comment type="caution">
    <text evidence="4">The sequence shown here is derived from an EMBL/GenBank/DDBJ whole genome shotgun (WGS) entry which is preliminary data.</text>
</comment>
<protein>
    <submittedName>
        <fullName evidence="4">Uncharacterized protein</fullName>
    </submittedName>
</protein>
<reference evidence="4 6" key="1">
    <citation type="submission" date="2023-09" db="EMBL/GenBank/DDBJ databases">
        <title>Pangenome analysis of Batrachochytrium dendrobatidis and related Chytrids.</title>
        <authorList>
            <person name="Yacoub M.N."/>
            <person name="Stajich J.E."/>
            <person name="James T.Y."/>
        </authorList>
    </citation>
    <scope>NUCLEOTIDE SEQUENCE [LARGE SCALE GENOMIC DNA]</scope>
    <source>
        <strain evidence="4 6">JEL0888</strain>
    </source>
</reference>
<dbReference type="PANTHER" id="PTHR46042">
    <property type="entry name" value="DIPHTHINE METHYLTRANSFERASE"/>
    <property type="match status" value="1"/>
</dbReference>
<name>A0ABR4NBK5_9FUNG</name>
<sequence>MYNGFHIFRAHAIEDMRLDHIGEHTMHKSIAYGADWSFDRSSRHNSPRSNIVGTCSFYDHLLTFWVADIHAGDESA</sequence>
<keyword evidence="2" id="KW-0677">Repeat</keyword>